<dbReference type="GeneID" id="115364290"/>
<dbReference type="Proteomes" id="UP000472263">
    <property type="component" value="Chromosome 8"/>
</dbReference>
<feature type="compositionally biased region" description="Low complexity" evidence="1">
    <location>
        <begin position="227"/>
        <end position="244"/>
    </location>
</feature>
<organism evidence="4 5">
    <name type="scientific">Myripristis murdjan</name>
    <name type="common">pinecone soldierfish</name>
    <dbReference type="NCBI Taxonomy" id="586833"/>
    <lineage>
        <taxon>Eukaryota</taxon>
        <taxon>Metazoa</taxon>
        <taxon>Chordata</taxon>
        <taxon>Craniata</taxon>
        <taxon>Vertebrata</taxon>
        <taxon>Euteleostomi</taxon>
        <taxon>Actinopterygii</taxon>
        <taxon>Neopterygii</taxon>
        <taxon>Teleostei</taxon>
        <taxon>Neoteleostei</taxon>
        <taxon>Acanthomorphata</taxon>
        <taxon>Holocentriformes</taxon>
        <taxon>Holocentridae</taxon>
        <taxon>Myripristis</taxon>
    </lineage>
</organism>
<feature type="compositionally biased region" description="Polar residues" evidence="1">
    <location>
        <begin position="320"/>
        <end position="335"/>
    </location>
</feature>
<name>A0A667Z3G5_9TELE</name>
<dbReference type="GO" id="GO:0030620">
    <property type="term" value="F:U2 snRNA binding"/>
    <property type="evidence" value="ECO:0007669"/>
    <property type="project" value="TreeGrafter"/>
</dbReference>
<dbReference type="InParanoid" id="A0A667Z3G5"/>
<dbReference type="PANTHER" id="PTHR15197">
    <property type="entry name" value="COILIN P80"/>
    <property type="match status" value="1"/>
</dbReference>
<feature type="domain" description="Coilin N-terminal" evidence="2">
    <location>
        <begin position="9"/>
        <end position="135"/>
    </location>
</feature>
<keyword evidence="5" id="KW-1185">Reference proteome</keyword>
<dbReference type="GO" id="GO:0030576">
    <property type="term" value="P:Cajal body organization"/>
    <property type="evidence" value="ECO:0007669"/>
    <property type="project" value="Ensembl"/>
</dbReference>
<dbReference type="OrthoDB" id="74813at2759"/>
<dbReference type="InterPro" id="IPR056398">
    <property type="entry name" value="Tudor_Coilin"/>
</dbReference>
<feature type="compositionally biased region" description="Low complexity" evidence="1">
    <location>
        <begin position="198"/>
        <end position="217"/>
    </location>
</feature>
<proteinExistence type="predicted"/>
<dbReference type="RefSeq" id="XP_029914647.1">
    <property type="nucleotide sequence ID" value="XM_030058787.1"/>
</dbReference>
<feature type="compositionally biased region" description="Low complexity" evidence="1">
    <location>
        <begin position="259"/>
        <end position="268"/>
    </location>
</feature>
<dbReference type="GO" id="GO:0015030">
    <property type="term" value="C:Cajal body"/>
    <property type="evidence" value="ECO:0007669"/>
    <property type="project" value="TreeGrafter"/>
</dbReference>
<reference evidence="4" key="3">
    <citation type="submission" date="2025-09" db="UniProtKB">
        <authorList>
            <consortium name="Ensembl"/>
        </authorList>
    </citation>
    <scope>IDENTIFICATION</scope>
</reference>
<dbReference type="FunCoup" id="A0A667Z3G5">
    <property type="interactions" value="705"/>
</dbReference>
<dbReference type="GeneTree" id="ENSGT00390000004832"/>
<gene>
    <name evidence="4" type="primary">coil</name>
</gene>
<dbReference type="GO" id="GO:0000387">
    <property type="term" value="P:spliceosomal snRNP assembly"/>
    <property type="evidence" value="ECO:0007669"/>
    <property type="project" value="Ensembl"/>
</dbReference>
<evidence type="ECO:0000313" key="5">
    <source>
        <dbReference type="Proteomes" id="UP000472263"/>
    </source>
</evidence>
<evidence type="ECO:0000256" key="1">
    <source>
        <dbReference type="SAM" id="MobiDB-lite"/>
    </source>
</evidence>
<evidence type="ECO:0000313" key="4">
    <source>
        <dbReference type="Ensembl" id="ENSMMDP00005030544.1"/>
    </source>
</evidence>
<dbReference type="InterPro" id="IPR031722">
    <property type="entry name" value="Coilin_N"/>
</dbReference>
<accession>A0A667Z3G5</accession>
<dbReference type="GO" id="GO:0030619">
    <property type="term" value="F:U1 snRNA binding"/>
    <property type="evidence" value="ECO:0007669"/>
    <property type="project" value="TreeGrafter"/>
</dbReference>
<protein>
    <submittedName>
        <fullName evidence="4">Coilin p80</fullName>
    </submittedName>
</protein>
<evidence type="ECO:0000259" key="3">
    <source>
        <dbReference type="Pfam" id="PF23086"/>
    </source>
</evidence>
<dbReference type="Pfam" id="PF23086">
    <property type="entry name" value="Tudor_Coilin"/>
    <property type="match status" value="1"/>
</dbReference>
<feature type="compositionally biased region" description="Polar residues" evidence="1">
    <location>
        <begin position="412"/>
        <end position="430"/>
    </location>
</feature>
<dbReference type="PANTHER" id="PTHR15197:SF0">
    <property type="entry name" value="COILIN"/>
    <property type="match status" value="1"/>
</dbReference>
<feature type="compositionally biased region" description="Basic residues" evidence="1">
    <location>
        <begin position="157"/>
        <end position="168"/>
    </location>
</feature>
<dbReference type="Pfam" id="PF15862">
    <property type="entry name" value="Coilin_N"/>
    <property type="match status" value="1"/>
</dbReference>
<dbReference type="InterPro" id="IPR024822">
    <property type="entry name" value="Coilin"/>
</dbReference>
<sequence length="551" mass="60118">MAAPTSSSIRVRLHFDYPPPAVVECRMCWLLVDLNTCRVVADLESIIRDKFELSRRNIVSLFIEECYLPHTESIYVVRDNDSIRVKVDSLAQVNGHSNHLEASSDNPRKRPRHTEEDKPAENGESMEWKKKKRKKKSEQVSMEQDTKRASDDEQRKDSKKKSTGKKKLKGTEQNGSHVSPKSTTSTKKSAADVRGTKKPATPKAKTQNVSSSDSSDSSSEEDEAPKKASAPKPLPKKPSSTPAAPKAPPKTRLPNPGPSSSSSSSETDSSSDEAPTKSSSKTLLKNTPAAKPITSVAPKAGASESSPTLKSQRAPPVPQPTDSAQNQSAGQTSPPSDKAAQQPESSSSESEDEIKLVIRKPAQGLLSRGGMASQSPWRGRGRGKARGGGGPGDRWRDGGRGSGRGQIPDFQWSYNGGQQAQQPRPSDLLTNKSVLLQNRVEDAPRRDYSSMPLLAAPPQVGQKIAFKLLELTENYTPEVSEYKEGKIVSFDPTTKQVELELFSVSQAPAEPGKFDLVYQNPDGSERVEYAVSRGSWVTERWDSLLEPRLVI</sequence>
<dbReference type="CTD" id="8161"/>
<feature type="compositionally biased region" description="Polar residues" evidence="1">
    <location>
        <begin position="94"/>
        <end position="105"/>
    </location>
</feature>
<evidence type="ECO:0000259" key="2">
    <source>
        <dbReference type="Pfam" id="PF15862"/>
    </source>
</evidence>
<feature type="compositionally biased region" description="Basic and acidic residues" evidence="1">
    <location>
        <begin position="144"/>
        <end position="156"/>
    </location>
</feature>
<dbReference type="Ensembl" id="ENSMMDT00005031246.1">
    <property type="protein sequence ID" value="ENSMMDP00005030544.1"/>
    <property type="gene ID" value="ENSMMDG00005014466.1"/>
</dbReference>
<feature type="domain" description="Coilin tudor" evidence="3">
    <location>
        <begin position="446"/>
        <end position="529"/>
    </location>
</feature>
<feature type="compositionally biased region" description="Polar residues" evidence="1">
    <location>
        <begin position="276"/>
        <end position="285"/>
    </location>
</feature>
<feature type="region of interest" description="Disordered" evidence="1">
    <location>
        <begin position="94"/>
        <end position="430"/>
    </location>
</feature>
<dbReference type="AlphaFoldDB" id="A0A667Z3G5"/>
<reference evidence="4" key="2">
    <citation type="submission" date="2025-08" db="UniProtKB">
        <authorList>
            <consortium name="Ensembl"/>
        </authorList>
    </citation>
    <scope>IDENTIFICATION</scope>
</reference>
<reference evidence="4" key="1">
    <citation type="submission" date="2019-06" db="EMBL/GenBank/DDBJ databases">
        <authorList>
            <consortium name="Wellcome Sanger Institute Data Sharing"/>
        </authorList>
    </citation>
    <scope>NUCLEOTIDE SEQUENCE [LARGE SCALE GENOMIC DNA]</scope>
</reference>